<sequence>MSNRSRTVLFTSLALVVGMTLGGCSSQSCGLG</sequence>
<proteinExistence type="predicted"/>
<gene>
    <name evidence="1" type="ORF">MNBD_PLANCTO03-1530</name>
</gene>
<protein>
    <submittedName>
        <fullName evidence="1">Uncharacterized protein</fullName>
    </submittedName>
</protein>
<accession>A0A3B1E665</accession>
<dbReference type="EMBL" id="UOGK01000588">
    <property type="protein sequence ID" value="VAX41755.1"/>
    <property type="molecule type" value="Genomic_DNA"/>
</dbReference>
<name>A0A3B1E665_9ZZZZ</name>
<feature type="non-terminal residue" evidence="1">
    <location>
        <position position="32"/>
    </location>
</feature>
<evidence type="ECO:0000313" key="1">
    <source>
        <dbReference type="EMBL" id="VAX41755.1"/>
    </source>
</evidence>
<dbReference type="AlphaFoldDB" id="A0A3B1E665"/>
<organism evidence="1">
    <name type="scientific">hydrothermal vent metagenome</name>
    <dbReference type="NCBI Taxonomy" id="652676"/>
    <lineage>
        <taxon>unclassified sequences</taxon>
        <taxon>metagenomes</taxon>
        <taxon>ecological metagenomes</taxon>
    </lineage>
</organism>
<dbReference type="PROSITE" id="PS51257">
    <property type="entry name" value="PROKAR_LIPOPROTEIN"/>
    <property type="match status" value="1"/>
</dbReference>
<reference evidence="1" key="1">
    <citation type="submission" date="2018-06" db="EMBL/GenBank/DDBJ databases">
        <authorList>
            <person name="Zhirakovskaya E."/>
        </authorList>
    </citation>
    <scope>NUCLEOTIDE SEQUENCE</scope>
</reference>